<evidence type="ECO:0000256" key="3">
    <source>
        <dbReference type="ARBA" id="ARBA00023163"/>
    </source>
</evidence>
<gene>
    <name evidence="5" type="ORF">D1B32_21735</name>
</gene>
<dbReference type="AlphaFoldDB" id="A0A417YAF8"/>
<dbReference type="InterPro" id="IPR000835">
    <property type="entry name" value="HTH_MarR-typ"/>
</dbReference>
<dbReference type="GO" id="GO:0006950">
    <property type="term" value="P:response to stress"/>
    <property type="evidence" value="ECO:0007669"/>
    <property type="project" value="TreeGrafter"/>
</dbReference>
<dbReference type="PROSITE" id="PS50995">
    <property type="entry name" value="HTH_MARR_2"/>
    <property type="match status" value="1"/>
</dbReference>
<evidence type="ECO:0000259" key="4">
    <source>
        <dbReference type="PROSITE" id="PS50995"/>
    </source>
</evidence>
<organism evidence="5 6">
    <name type="scientific">Oceanobacillus profundus</name>
    <dbReference type="NCBI Taxonomy" id="372463"/>
    <lineage>
        <taxon>Bacteria</taxon>
        <taxon>Bacillati</taxon>
        <taxon>Bacillota</taxon>
        <taxon>Bacilli</taxon>
        <taxon>Bacillales</taxon>
        <taxon>Bacillaceae</taxon>
        <taxon>Oceanobacillus</taxon>
    </lineage>
</organism>
<dbReference type="EMBL" id="QWEH01000024">
    <property type="protein sequence ID" value="RHW29496.1"/>
    <property type="molecule type" value="Genomic_DNA"/>
</dbReference>
<dbReference type="InterPro" id="IPR039422">
    <property type="entry name" value="MarR/SlyA-like"/>
</dbReference>
<keyword evidence="1" id="KW-0805">Transcription regulation</keyword>
<dbReference type="SMART" id="SM00347">
    <property type="entry name" value="HTH_MARR"/>
    <property type="match status" value="1"/>
</dbReference>
<dbReference type="SUPFAM" id="SSF46785">
    <property type="entry name" value="Winged helix' DNA-binding domain"/>
    <property type="match status" value="1"/>
</dbReference>
<dbReference type="InterPro" id="IPR036390">
    <property type="entry name" value="WH_DNA-bd_sf"/>
</dbReference>
<dbReference type="RefSeq" id="WP_095313749.1">
    <property type="nucleotide sequence ID" value="NZ_JAMAWL010000003.1"/>
</dbReference>
<dbReference type="PANTHER" id="PTHR33164">
    <property type="entry name" value="TRANSCRIPTIONAL REGULATOR, MARR FAMILY"/>
    <property type="match status" value="1"/>
</dbReference>
<dbReference type="Gene3D" id="1.10.10.10">
    <property type="entry name" value="Winged helix-like DNA-binding domain superfamily/Winged helix DNA-binding domain"/>
    <property type="match status" value="1"/>
</dbReference>
<comment type="caution">
    <text evidence="5">The sequence shown here is derived from an EMBL/GenBank/DDBJ whole genome shotgun (WGS) entry which is preliminary data.</text>
</comment>
<dbReference type="InterPro" id="IPR036388">
    <property type="entry name" value="WH-like_DNA-bd_sf"/>
</dbReference>
<keyword evidence="2" id="KW-0238">DNA-binding</keyword>
<keyword evidence="3" id="KW-0804">Transcription</keyword>
<evidence type="ECO:0000313" key="6">
    <source>
        <dbReference type="Proteomes" id="UP000285456"/>
    </source>
</evidence>
<feature type="domain" description="HTH marR-type" evidence="4">
    <location>
        <begin position="2"/>
        <end position="133"/>
    </location>
</feature>
<reference evidence="5 6" key="1">
    <citation type="journal article" date="2007" name="Int. J. Syst. Evol. Microbiol.">
        <title>Oceanobacillus profundus sp. nov., isolated from a deep-sea sediment core.</title>
        <authorList>
            <person name="Kim Y.G."/>
            <person name="Choi D.H."/>
            <person name="Hyun S."/>
            <person name="Cho B.C."/>
        </authorList>
    </citation>
    <scope>NUCLEOTIDE SEQUENCE [LARGE SCALE GENOMIC DNA]</scope>
    <source>
        <strain evidence="5 6">DSM 18246</strain>
    </source>
</reference>
<proteinExistence type="predicted"/>
<dbReference type="GO" id="GO:0003700">
    <property type="term" value="F:DNA-binding transcription factor activity"/>
    <property type="evidence" value="ECO:0007669"/>
    <property type="project" value="InterPro"/>
</dbReference>
<dbReference type="Pfam" id="PF01047">
    <property type="entry name" value="MarR"/>
    <property type="match status" value="1"/>
</dbReference>
<dbReference type="PANTHER" id="PTHR33164:SF64">
    <property type="entry name" value="TRANSCRIPTIONAL REGULATOR SLYA"/>
    <property type="match status" value="1"/>
</dbReference>
<evidence type="ECO:0000256" key="1">
    <source>
        <dbReference type="ARBA" id="ARBA00023015"/>
    </source>
</evidence>
<accession>A0A417YAF8</accession>
<dbReference type="Proteomes" id="UP000285456">
    <property type="component" value="Unassembled WGS sequence"/>
</dbReference>
<keyword evidence="6" id="KW-1185">Reference proteome</keyword>
<protein>
    <submittedName>
        <fullName evidence="5">MarR family transcriptional regulator</fullName>
    </submittedName>
</protein>
<sequence length="136" mass="16382">MSQRFFQLNMQFTRTFRKKLNEHLVEVGLYYSQWSIVYYLKQCGSATLVEITNYLDVEKPTISRTVKRLEEQQLIERLPSEDKRERKMQLTKKGLEMYEKAYDVVNKFEQSLLAEIPETEMEASFRTIQQLRDKLK</sequence>
<evidence type="ECO:0000256" key="2">
    <source>
        <dbReference type="ARBA" id="ARBA00023125"/>
    </source>
</evidence>
<evidence type="ECO:0000313" key="5">
    <source>
        <dbReference type="EMBL" id="RHW29496.1"/>
    </source>
</evidence>
<name>A0A417YAF8_9BACI</name>
<dbReference type="PRINTS" id="PR00598">
    <property type="entry name" value="HTHMARR"/>
</dbReference>
<dbReference type="GO" id="GO:0003677">
    <property type="term" value="F:DNA binding"/>
    <property type="evidence" value="ECO:0007669"/>
    <property type="project" value="UniProtKB-KW"/>
</dbReference>